<accession>A0A9P4IMF8</accession>
<name>A0A9P4IMF8_9PEZI</name>
<protein>
    <submittedName>
        <fullName evidence="1">Uncharacterized protein</fullName>
    </submittedName>
</protein>
<reference evidence="1" key="1">
    <citation type="journal article" date="2020" name="Stud. Mycol.">
        <title>101 Dothideomycetes genomes: a test case for predicting lifestyles and emergence of pathogens.</title>
        <authorList>
            <person name="Haridas S."/>
            <person name="Albert R."/>
            <person name="Binder M."/>
            <person name="Bloem J."/>
            <person name="Labutti K."/>
            <person name="Salamov A."/>
            <person name="Andreopoulos B."/>
            <person name="Baker S."/>
            <person name="Barry K."/>
            <person name="Bills G."/>
            <person name="Bluhm B."/>
            <person name="Cannon C."/>
            <person name="Castanera R."/>
            <person name="Culley D."/>
            <person name="Daum C."/>
            <person name="Ezra D."/>
            <person name="Gonzalez J."/>
            <person name="Henrissat B."/>
            <person name="Kuo A."/>
            <person name="Liang C."/>
            <person name="Lipzen A."/>
            <person name="Lutzoni F."/>
            <person name="Magnuson J."/>
            <person name="Mondo S."/>
            <person name="Nolan M."/>
            <person name="Ohm R."/>
            <person name="Pangilinan J."/>
            <person name="Park H.-J."/>
            <person name="Ramirez L."/>
            <person name="Alfaro M."/>
            <person name="Sun H."/>
            <person name="Tritt A."/>
            <person name="Yoshinaga Y."/>
            <person name="Zwiers L.-H."/>
            <person name="Turgeon B."/>
            <person name="Goodwin S."/>
            <person name="Spatafora J."/>
            <person name="Crous P."/>
            <person name="Grigoriev I."/>
        </authorList>
    </citation>
    <scope>NUCLEOTIDE SEQUENCE</scope>
    <source>
        <strain evidence="1">CBS 133067</strain>
    </source>
</reference>
<sequence>MTKQARKARAIAARETRRALEAITPADCDPQLQSPLFGRLPPELRNQIFALAVSQHDDPGRSYVYYGWDRIPMPSPAPVKRVCTDLLSTCRLAYYETSSIPMRTSVIQMFFPNVQIQANCASKSDSSAAFITPLKVDKFTRKNQADLNHIHIFTPWLRQPIRYLFKLHQFVPKKITITVGWRDIRGRYWFYGFPITEIKFPVQLQELLLQIVDRRSSEEDFKADVLDKVDYWVLTRKDEKHLKLVDTSYGRFVKAAADDDTWYCGSLTWRFQESG</sequence>
<evidence type="ECO:0000313" key="1">
    <source>
        <dbReference type="EMBL" id="KAF2101925.1"/>
    </source>
</evidence>
<gene>
    <name evidence="1" type="ORF">NA57DRAFT_53868</name>
</gene>
<evidence type="ECO:0000313" key="2">
    <source>
        <dbReference type="Proteomes" id="UP000799772"/>
    </source>
</evidence>
<dbReference type="AlphaFoldDB" id="A0A9P4IMF8"/>
<dbReference type="EMBL" id="ML978123">
    <property type="protein sequence ID" value="KAF2101925.1"/>
    <property type="molecule type" value="Genomic_DNA"/>
</dbReference>
<dbReference type="OrthoDB" id="288942at2759"/>
<comment type="caution">
    <text evidence="1">The sequence shown here is derived from an EMBL/GenBank/DDBJ whole genome shotgun (WGS) entry which is preliminary data.</text>
</comment>
<organism evidence="1 2">
    <name type="scientific">Rhizodiscina lignyota</name>
    <dbReference type="NCBI Taxonomy" id="1504668"/>
    <lineage>
        <taxon>Eukaryota</taxon>
        <taxon>Fungi</taxon>
        <taxon>Dikarya</taxon>
        <taxon>Ascomycota</taxon>
        <taxon>Pezizomycotina</taxon>
        <taxon>Dothideomycetes</taxon>
        <taxon>Pleosporomycetidae</taxon>
        <taxon>Aulographales</taxon>
        <taxon>Rhizodiscinaceae</taxon>
        <taxon>Rhizodiscina</taxon>
    </lineage>
</organism>
<proteinExistence type="predicted"/>
<keyword evidence="2" id="KW-1185">Reference proteome</keyword>
<dbReference type="Proteomes" id="UP000799772">
    <property type="component" value="Unassembled WGS sequence"/>
</dbReference>